<name>A0A975HKL1_9GAMM</name>
<feature type="domain" description="N-acetyltransferase" evidence="3">
    <location>
        <begin position="6"/>
        <end position="173"/>
    </location>
</feature>
<dbReference type="InterPro" id="IPR050832">
    <property type="entry name" value="Bact_Acetyltransf"/>
</dbReference>
<evidence type="ECO:0000313" key="4">
    <source>
        <dbReference type="EMBL" id="QTH71094.1"/>
    </source>
</evidence>
<dbReference type="PANTHER" id="PTHR43877:SF2">
    <property type="entry name" value="AMINOALKYLPHOSPHONATE N-ACETYLTRANSFERASE-RELATED"/>
    <property type="match status" value="1"/>
</dbReference>
<keyword evidence="5" id="KW-1185">Reference proteome</keyword>
<reference evidence="4" key="1">
    <citation type="submission" date="2021-03" db="EMBL/GenBank/DDBJ databases">
        <title>Complete Genome of Pseudoalteromonas xiamenensis STKMTI.2, a new potential marine bacterium producing anti-Vibrio compounds.</title>
        <authorList>
            <person name="Handayani D.P."/>
            <person name="Isnansetyo A."/>
            <person name="Istiqomah I."/>
            <person name="Jumina J."/>
        </authorList>
    </citation>
    <scope>NUCLEOTIDE SEQUENCE</scope>
    <source>
        <strain evidence="4">STKMTI.2</strain>
    </source>
</reference>
<accession>A0A975HKL1</accession>
<dbReference type="InterPro" id="IPR016181">
    <property type="entry name" value="Acyl_CoA_acyltransferase"/>
</dbReference>
<dbReference type="PANTHER" id="PTHR43877">
    <property type="entry name" value="AMINOALKYLPHOSPHONATE N-ACETYLTRANSFERASE-RELATED-RELATED"/>
    <property type="match status" value="1"/>
</dbReference>
<dbReference type="PROSITE" id="PS51186">
    <property type="entry name" value="GNAT"/>
    <property type="match status" value="1"/>
</dbReference>
<sequence>MRYIIEAVANLDAKLLERLTALLADCVNQGASLGFYRPAQTERIVNYWQATSKQLENKDKQLFIAFDEQNNVAGTVQLNLCQKQNGCHRGEVEKLLVDPTFQRRGIATHLMKALEAWAQQHGIQLLYLDTQTGDKSESFYRAREYVLSGTIPSFVTDAQGMLHSTSVYYKELR</sequence>
<organism evidence="4 5">
    <name type="scientific">Pseudoalteromonas xiamenensis</name>
    <dbReference type="NCBI Taxonomy" id="882626"/>
    <lineage>
        <taxon>Bacteria</taxon>
        <taxon>Pseudomonadati</taxon>
        <taxon>Pseudomonadota</taxon>
        <taxon>Gammaproteobacteria</taxon>
        <taxon>Alteromonadales</taxon>
        <taxon>Pseudoalteromonadaceae</taxon>
        <taxon>Pseudoalteromonas</taxon>
    </lineage>
</organism>
<evidence type="ECO:0000259" key="3">
    <source>
        <dbReference type="PROSITE" id="PS51186"/>
    </source>
</evidence>
<dbReference type="AlphaFoldDB" id="A0A975HKL1"/>
<proteinExistence type="predicted"/>
<dbReference type="InterPro" id="IPR000182">
    <property type="entry name" value="GNAT_dom"/>
</dbReference>
<dbReference type="GO" id="GO:0016747">
    <property type="term" value="F:acyltransferase activity, transferring groups other than amino-acyl groups"/>
    <property type="evidence" value="ECO:0007669"/>
    <property type="project" value="InterPro"/>
</dbReference>
<evidence type="ECO:0000313" key="5">
    <source>
        <dbReference type="Proteomes" id="UP000664904"/>
    </source>
</evidence>
<dbReference type="KEGG" id="pxi:J5O05_14760"/>
<dbReference type="RefSeq" id="WP_208842735.1">
    <property type="nucleotide sequence ID" value="NZ_CP072133.1"/>
</dbReference>
<dbReference type="EMBL" id="CP072133">
    <property type="protein sequence ID" value="QTH71094.1"/>
    <property type="molecule type" value="Genomic_DNA"/>
</dbReference>
<evidence type="ECO:0000256" key="1">
    <source>
        <dbReference type="ARBA" id="ARBA00022679"/>
    </source>
</evidence>
<protein>
    <submittedName>
        <fullName evidence="4">GNAT family N-acetyltransferase</fullName>
    </submittedName>
</protein>
<dbReference type="Proteomes" id="UP000664904">
    <property type="component" value="Chromosome"/>
</dbReference>
<dbReference type="Pfam" id="PF00583">
    <property type="entry name" value="Acetyltransf_1"/>
    <property type="match status" value="1"/>
</dbReference>
<keyword evidence="1" id="KW-0808">Transferase</keyword>
<dbReference type="Gene3D" id="3.40.630.30">
    <property type="match status" value="1"/>
</dbReference>
<dbReference type="CDD" id="cd04301">
    <property type="entry name" value="NAT_SF"/>
    <property type="match status" value="1"/>
</dbReference>
<keyword evidence="2" id="KW-0012">Acyltransferase</keyword>
<gene>
    <name evidence="4" type="ORF">J5O05_14760</name>
</gene>
<evidence type="ECO:0000256" key="2">
    <source>
        <dbReference type="ARBA" id="ARBA00023315"/>
    </source>
</evidence>
<dbReference type="SUPFAM" id="SSF55729">
    <property type="entry name" value="Acyl-CoA N-acyltransferases (Nat)"/>
    <property type="match status" value="1"/>
</dbReference>